<dbReference type="Proteomes" id="UP000234653">
    <property type="component" value="Chromosome"/>
</dbReference>
<proteinExistence type="predicted"/>
<evidence type="ECO:0008006" key="4">
    <source>
        <dbReference type="Google" id="ProtNLM"/>
    </source>
</evidence>
<dbReference type="EMBL" id="CP018867">
    <property type="protein sequence ID" value="AUI70737.1"/>
    <property type="molecule type" value="Genomic_DNA"/>
</dbReference>
<protein>
    <recommendedName>
        <fullName evidence="4">YtxH domain-containing protein</fullName>
    </recommendedName>
</protein>
<dbReference type="AlphaFoldDB" id="A0A2K9HGE4"/>
<keyword evidence="3" id="KW-1185">Reference proteome</keyword>
<organism evidence="2 3">
    <name type="scientific">Companilactobacillus alimentarius DSM 20249</name>
    <dbReference type="NCBI Taxonomy" id="1423720"/>
    <lineage>
        <taxon>Bacteria</taxon>
        <taxon>Bacillati</taxon>
        <taxon>Bacillota</taxon>
        <taxon>Bacilli</taxon>
        <taxon>Lactobacillales</taxon>
        <taxon>Lactobacillaceae</taxon>
        <taxon>Companilactobacillus</taxon>
    </lineage>
</organism>
<feature type="compositionally biased region" description="Acidic residues" evidence="1">
    <location>
        <begin position="81"/>
        <end position="97"/>
    </location>
</feature>
<name>A0A2K9HGE4_9LACO</name>
<dbReference type="RefSeq" id="WP_057739040.1">
    <property type="nucleotide sequence ID" value="NZ_AZDQ01000036.1"/>
</dbReference>
<sequence length="97" mass="10586">MKNNQFIIGLALGCASGYFASKYLTSESGQKLIENIKTIRGDFNNGGVGLNTNSDLVNAFNDKTDALKDHMSSTVDKIKDDEDSSDIVFSEDDLNED</sequence>
<evidence type="ECO:0000313" key="3">
    <source>
        <dbReference type="Proteomes" id="UP000234653"/>
    </source>
</evidence>
<reference evidence="2 3" key="1">
    <citation type="submission" date="2016-12" db="EMBL/GenBank/DDBJ databases">
        <title>The whole genome sequencing and assembly of Lactobacillus alimentarius DSM 20249T strain.</title>
        <authorList>
            <person name="Lee Y.-J."/>
            <person name="Yi H."/>
            <person name="Bahn Y.-S."/>
            <person name="Kim J.F."/>
            <person name="Lee D.-W."/>
        </authorList>
    </citation>
    <scope>NUCLEOTIDE SEQUENCE [LARGE SCALE GENOMIC DNA]</scope>
    <source>
        <strain evidence="2 3">DSM 20249</strain>
    </source>
</reference>
<gene>
    <name evidence="2" type="ORF">LA20249_00155</name>
</gene>
<evidence type="ECO:0000313" key="2">
    <source>
        <dbReference type="EMBL" id="AUI70737.1"/>
    </source>
</evidence>
<dbReference type="OrthoDB" id="2324868at2"/>
<evidence type="ECO:0000256" key="1">
    <source>
        <dbReference type="SAM" id="MobiDB-lite"/>
    </source>
</evidence>
<dbReference type="KEGG" id="lali:LA20249_00155"/>
<dbReference type="STRING" id="1423720.FC67_GL001053"/>
<feature type="region of interest" description="Disordered" evidence="1">
    <location>
        <begin position="74"/>
        <end position="97"/>
    </location>
</feature>
<accession>A0A2K9HGE4</accession>